<comment type="caution">
    <text evidence="6">The sequence shown here is derived from an EMBL/GenBank/DDBJ whole genome shotgun (WGS) entry which is preliminary data.</text>
</comment>
<sequence>MVRRTRLDGSACPVARSVDAIGDWWSLLIVRDAFDGSRRFGEFQRSLGVAKNILSARLRALVDAGILDLVPASDGSAYREYALTAKGRDLFPVIVALRQWGERHSFAPGEAHSELLDRDGRPLAPIEIRDADGRPVGPEETRVEKV</sequence>
<dbReference type="GO" id="GO:0003677">
    <property type="term" value="F:DNA binding"/>
    <property type="evidence" value="ECO:0007669"/>
    <property type="project" value="UniProtKB-KW"/>
</dbReference>
<feature type="domain" description="HTH hxlR-type" evidence="5">
    <location>
        <begin position="12"/>
        <end position="109"/>
    </location>
</feature>
<keyword evidence="2" id="KW-0238">DNA-binding</keyword>
<keyword evidence="3" id="KW-0804">Transcription</keyword>
<dbReference type="PANTHER" id="PTHR33204:SF18">
    <property type="entry name" value="TRANSCRIPTIONAL REGULATORY PROTEIN"/>
    <property type="match status" value="1"/>
</dbReference>
<evidence type="ECO:0000256" key="3">
    <source>
        <dbReference type="ARBA" id="ARBA00023163"/>
    </source>
</evidence>
<feature type="region of interest" description="Disordered" evidence="4">
    <location>
        <begin position="127"/>
        <end position="146"/>
    </location>
</feature>
<accession>A0A372JPY1</accession>
<organism evidence="6 7">
    <name type="scientific">Actinomadura logoneensis</name>
    <dbReference type="NCBI Taxonomy" id="2293572"/>
    <lineage>
        <taxon>Bacteria</taxon>
        <taxon>Bacillati</taxon>
        <taxon>Actinomycetota</taxon>
        <taxon>Actinomycetes</taxon>
        <taxon>Streptosporangiales</taxon>
        <taxon>Thermomonosporaceae</taxon>
        <taxon>Actinomadura</taxon>
    </lineage>
</organism>
<evidence type="ECO:0000256" key="2">
    <source>
        <dbReference type="ARBA" id="ARBA00023125"/>
    </source>
</evidence>
<evidence type="ECO:0000256" key="1">
    <source>
        <dbReference type="ARBA" id="ARBA00023015"/>
    </source>
</evidence>
<keyword evidence="7" id="KW-1185">Reference proteome</keyword>
<dbReference type="InterPro" id="IPR036390">
    <property type="entry name" value="WH_DNA-bd_sf"/>
</dbReference>
<dbReference type="InterPro" id="IPR002577">
    <property type="entry name" value="HTH_HxlR"/>
</dbReference>
<evidence type="ECO:0000256" key="4">
    <source>
        <dbReference type="SAM" id="MobiDB-lite"/>
    </source>
</evidence>
<evidence type="ECO:0000259" key="5">
    <source>
        <dbReference type="PROSITE" id="PS51118"/>
    </source>
</evidence>
<proteinExistence type="predicted"/>
<dbReference type="RefSeq" id="WP_117357156.1">
    <property type="nucleotide sequence ID" value="NZ_QURH01000184.1"/>
</dbReference>
<protein>
    <submittedName>
        <fullName evidence="6">Transcriptional regulator</fullName>
    </submittedName>
</protein>
<dbReference type="PROSITE" id="PS51118">
    <property type="entry name" value="HTH_HXLR"/>
    <property type="match status" value="1"/>
</dbReference>
<dbReference type="Proteomes" id="UP000261811">
    <property type="component" value="Unassembled WGS sequence"/>
</dbReference>
<dbReference type="SUPFAM" id="SSF46785">
    <property type="entry name" value="Winged helix' DNA-binding domain"/>
    <property type="match status" value="1"/>
</dbReference>
<dbReference type="OrthoDB" id="3526217at2"/>
<reference evidence="6 7" key="1">
    <citation type="submission" date="2018-08" db="EMBL/GenBank/DDBJ databases">
        <title>Actinomadura jelena sp. nov., a novel Actinomycete isolated from soil in Chad.</title>
        <authorList>
            <person name="Shi L."/>
        </authorList>
    </citation>
    <scope>NUCLEOTIDE SEQUENCE [LARGE SCALE GENOMIC DNA]</scope>
    <source>
        <strain evidence="6 7">NEAU-G17</strain>
    </source>
</reference>
<dbReference type="Pfam" id="PF01638">
    <property type="entry name" value="HxlR"/>
    <property type="match status" value="1"/>
</dbReference>
<dbReference type="Gene3D" id="1.10.10.10">
    <property type="entry name" value="Winged helix-like DNA-binding domain superfamily/Winged helix DNA-binding domain"/>
    <property type="match status" value="1"/>
</dbReference>
<dbReference type="InterPro" id="IPR036388">
    <property type="entry name" value="WH-like_DNA-bd_sf"/>
</dbReference>
<keyword evidence="1" id="KW-0805">Transcription regulation</keyword>
<evidence type="ECO:0000313" key="6">
    <source>
        <dbReference type="EMBL" id="RFU41814.1"/>
    </source>
</evidence>
<evidence type="ECO:0000313" key="7">
    <source>
        <dbReference type="Proteomes" id="UP000261811"/>
    </source>
</evidence>
<dbReference type="AlphaFoldDB" id="A0A372JPY1"/>
<name>A0A372JPY1_9ACTN</name>
<dbReference type="EMBL" id="QURH01000184">
    <property type="protein sequence ID" value="RFU41814.1"/>
    <property type="molecule type" value="Genomic_DNA"/>
</dbReference>
<dbReference type="PANTHER" id="PTHR33204">
    <property type="entry name" value="TRANSCRIPTIONAL REGULATOR, MARR FAMILY"/>
    <property type="match status" value="1"/>
</dbReference>
<gene>
    <name evidence="6" type="ORF">DZF91_09775</name>
</gene>